<evidence type="ECO:0000256" key="2">
    <source>
        <dbReference type="ARBA" id="ARBA00005811"/>
    </source>
</evidence>
<accession>A0A6I3LLH9</accession>
<keyword evidence="5" id="KW-1133">Transmembrane helix</keyword>
<evidence type="ECO:0000313" key="8">
    <source>
        <dbReference type="EMBL" id="MTG97042.1"/>
    </source>
</evidence>
<evidence type="ECO:0000313" key="9">
    <source>
        <dbReference type="Proteomes" id="UP000438760"/>
    </source>
</evidence>
<dbReference type="Proteomes" id="UP000438760">
    <property type="component" value="Unassembled WGS sequence"/>
</dbReference>
<evidence type="ECO:0000256" key="6">
    <source>
        <dbReference type="ARBA" id="ARBA00023136"/>
    </source>
</evidence>
<dbReference type="AlphaFoldDB" id="A0A6I3LLH9"/>
<dbReference type="PANTHER" id="PTHR30558:SF3">
    <property type="entry name" value="BIOPOLYMER TRANSPORT PROTEIN EXBD-RELATED"/>
    <property type="match status" value="1"/>
</dbReference>
<dbReference type="GO" id="GO:0005886">
    <property type="term" value="C:plasma membrane"/>
    <property type="evidence" value="ECO:0007669"/>
    <property type="project" value="UniProtKB-SubCell"/>
</dbReference>
<keyword evidence="4 7" id="KW-0812">Transmembrane</keyword>
<organism evidence="8 9">
    <name type="scientific">Myroides albus</name>
    <dbReference type="NCBI Taxonomy" id="2562892"/>
    <lineage>
        <taxon>Bacteria</taxon>
        <taxon>Pseudomonadati</taxon>
        <taxon>Bacteroidota</taxon>
        <taxon>Flavobacteriia</taxon>
        <taxon>Flavobacteriales</taxon>
        <taxon>Flavobacteriaceae</taxon>
        <taxon>Myroides</taxon>
    </lineage>
</organism>
<name>A0A6I3LLH9_9FLAO</name>
<keyword evidence="7" id="KW-0813">Transport</keyword>
<evidence type="ECO:0000256" key="7">
    <source>
        <dbReference type="RuleBase" id="RU003879"/>
    </source>
</evidence>
<dbReference type="PANTHER" id="PTHR30558">
    <property type="entry name" value="EXBD MEMBRANE COMPONENT OF PMF-DRIVEN MACROMOLECULE IMPORT SYSTEM"/>
    <property type="match status" value="1"/>
</dbReference>
<comment type="caution">
    <text evidence="8">The sequence shown here is derived from an EMBL/GenBank/DDBJ whole genome shotgun (WGS) entry which is preliminary data.</text>
</comment>
<dbReference type="OrthoDB" id="9793581at2"/>
<evidence type="ECO:0000256" key="1">
    <source>
        <dbReference type="ARBA" id="ARBA00004162"/>
    </source>
</evidence>
<reference evidence="8 9" key="1">
    <citation type="submission" date="2019-11" db="EMBL/GenBank/DDBJ databases">
        <title>Genome of Strain BIT-d1.</title>
        <authorList>
            <person name="Yang Y."/>
        </authorList>
    </citation>
    <scope>NUCLEOTIDE SEQUENCE [LARGE SCALE GENOMIC DNA]</scope>
    <source>
        <strain evidence="8 9">BIT-d1</strain>
    </source>
</reference>
<dbReference type="InterPro" id="IPR003400">
    <property type="entry name" value="ExbD"/>
</dbReference>
<dbReference type="GO" id="GO:0022857">
    <property type="term" value="F:transmembrane transporter activity"/>
    <property type="evidence" value="ECO:0007669"/>
    <property type="project" value="InterPro"/>
</dbReference>
<protein>
    <submittedName>
        <fullName evidence="8">Biopolymer transporter ExbD</fullName>
    </submittedName>
</protein>
<evidence type="ECO:0000256" key="4">
    <source>
        <dbReference type="ARBA" id="ARBA00022692"/>
    </source>
</evidence>
<sequence>MAKGKMKKKSMRVDMTAMCDVSFLLLTFFVLTSTAKLPEPLPVDTPNSTVQTKLPESNLATVTLGEGKVFFGVLGKEDRKATLEKMGERYNITFSEDEKLAFSYLEGIGSPMNELKSFLSLPADVRTKQSASQSGIPTDSLNNQLKDWVQCARLVAKEKNELVLNVAIKGDAEEEFPQVKKVMNILQEQRVNKFFLVTGLRNEDF</sequence>
<dbReference type="Pfam" id="PF02472">
    <property type="entry name" value="ExbD"/>
    <property type="match status" value="1"/>
</dbReference>
<keyword evidence="7" id="KW-0653">Protein transport</keyword>
<comment type="subcellular location">
    <subcellularLocation>
        <location evidence="1">Cell membrane</location>
        <topology evidence="1">Single-pass membrane protein</topology>
    </subcellularLocation>
    <subcellularLocation>
        <location evidence="7">Cell membrane</location>
        <topology evidence="7">Single-pass type II membrane protein</topology>
    </subcellularLocation>
</comment>
<evidence type="ECO:0000256" key="3">
    <source>
        <dbReference type="ARBA" id="ARBA00022475"/>
    </source>
</evidence>
<gene>
    <name evidence="8" type="ORF">GJV76_02645</name>
</gene>
<dbReference type="EMBL" id="WMJX01000003">
    <property type="protein sequence ID" value="MTG97042.1"/>
    <property type="molecule type" value="Genomic_DNA"/>
</dbReference>
<evidence type="ECO:0000256" key="5">
    <source>
        <dbReference type="ARBA" id="ARBA00022989"/>
    </source>
</evidence>
<proteinExistence type="inferred from homology"/>
<keyword evidence="6" id="KW-0472">Membrane</keyword>
<keyword evidence="3" id="KW-1003">Cell membrane</keyword>
<comment type="similarity">
    <text evidence="2 7">Belongs to the ExbD/TolR family.</text>
</comment>
<dbReference type="RefSeq" id="WP_155091095.1">
    <property type="nucleotide sequence ID" value="NZ_CP102754.1"/>
</dbReference>
<dbReference type="GO" id="GO:0015031">
    <property type="term" value="P:protein transport"/>
    <property type="evidence" value="ECO:0007669"/>
    <property type="project" value="UniProtKB-KW"/>
</dbReference>
<keyword evidence="9" id="KW-1185">Reference proteome</keyword>